<comment type="caution">
    <text evidence="1">The sequence shown here is derived from an EMBL/GenBank/DDBJ whole genome shotgun (WGS) entry which is preliminary data.</text>
</comment>
<name>A0A2A6EFT9_PREIN</name>
<reference evidence="1 2" key="1">
    <citation type="submission" date="2017-09" db="EMBL/GenBank/DDBJ databases">
        <title>Phase variable restriction modification systems are present in the genome sequences of periodontal pathogens Prevotella intermedia, Tannerella forsythia and Porphyromonas gingivalis.</title>
        <authorList>
            <person name="Haigh R.D."/>
            <person name="Crawford L."/>
            <person name="Ralph J."/>
            <person name="Wanford J."/>
            <person name="Vartoukian S.R."/>
            <person name="Hijazib K."/>
            <person name="Wade W."/>
            <person name="Oggioni M.R."/>
        </authorList>
    </citation>
    <scope>NUCLEOTIDE SEQUENCE [LARGE SCALE GENOMIC DNA]</scope>
    <source>
        <strain evidence="1 2">WW2834</strain>
    </source>
</reference>
<gene>
    <name evidence="1" type="ORF">CLI71_07045</name>
</gene>
<dbReference type="EMBL" id="NSLY01000016">
    <property type="protein sequence ID" value="PDP60176.1"/>
    <property type="molecule type" value="Genomic_DNA"/>
</dbReference>
<dbReference type="Proteomes" id="UP000219058">
    <property type="component" value="Unassembled WGS sequence"/>
</dbReference>
<evidence type="ECO:0008006" key="3">
    <source>
        <dbReference type="Google" id="ProtNLM"/>
    </source>
</evidence>
<dbReference type="AlphaFoldDB" id="A0A2A6EFT9"/>
<protein>
    <recommendedName>
        <fullName evidence="3">DUF551 domain-containing protein</fullName>
    </recommendedName>
</protein>
<evidence type="ECO:0000313" key="1">
    <source>
        <dbReference type="EMBL" id="PDP60176.1"/>
    </source>
</evidence>
<proteinExistence type="predicted"/>
<sequence length="85" mass="10367">MERKIIESGTTLRWHNSKEELPNLKDRNDTLMCLVNRDGNLHLNVWNQYYQVWDDEYGDDYEMNKETELEWFPLETMKEGEIIKL</sequence>
<dbReference type="RefSeq" id="WP_097550248.1">
    <property type="nucleotide sequence ID" value="NZ_NSLY01000016.1"/>
</dbReference>
<organism evidence="1 2">
    <name type="scientific">Prevotella intermedia</name>
    <dbReference type="NCBI Taxonomy" id="28131"/>
    <lineage>
        <taxon>Bacteria</taxon>
        <taxon>Pseudomonadati</taxon>
        <taxon>Bacteroidota</taxon>
        <taxon>Bacteroidia</taxon>
        <taxon>Bacteroidales</taxon>
        <taxon>Prevotellaceae</taxon>
        <taxon>Prevotella</taxon>
    </lineage>
</organism>
<accession>A0A2A6EFT9</accession>
<evidence type="ECO:0000313" key="2">
    <source>
        <dbReference type="Proteomes" id="UP000219058"/>
    </source>
</evidence>